<protein>
    <submittedName>
        <fullName evidence="1">Uncharacterized protein</fullName>
    </submittedName>
</protein>
<dbReference type="EMBL" id="CAJJDN010000039">
    <property type="protein sequence ID" value="CAD8079945.1"/>
    <property type="molecule type" value="Genomic_DNA"/>
</dbReference>
<name>A0A8S1MT55_9CILI</name>
<dbReference type="OrthoDB" id="309536at2759"/>
<accession>A0A8S1MT55</accession>
<reference evidence="1" key="1">
    <citation type="submission" date="2021-01" db="EMBL/GenBank/DDBJ databases">
        <authorList>
            <consortium name="Genoscope - CEA"/>
            <person name="William W."/>
        </authorList>
    </citation>
    <scope>NUCLEOTIDE SEQUENCE</scope>
</reference>
<organism evidence="1 2">
    <name type="scientific">Paramecium sonneborni</name>
    <dbReference type="NCBI Taxonomy" id="65129"/>
    <lineage>
        <taxon>Eukaryota</taxon>
        <taxon>Sar</taxon>
        <taxon>Alveolata</taxon>
        <taxon>Ciliophora</taxon>
        <taxon>Intramacronucleata</taxon>
        <taxon>Oligohymenophorea</taxon>
        <taxon>Peniculida</taxon>
        <taxon>Parameciidae</taxon>
        <taxon>Paramecium</taxon>
    </lineage>
</organism>
<gene>
    <name evidence="1" type="ORF">PSON_ATCC_30995.1.T0390380</name>
</gene>
<comment type="caution">
    <text evidence="1">The sequence shown here is derived from an EMBL/GenBank/DDBJ whole genome shotgun (WGS) entry which is preliminary data.</text>
</comment>
<evidence type="ECO:0000313" key="1">
    <source>
        <dbReference type="EMBL" id="CAD8079945.1"/>
    </source>
</evidence>
<sequence>MKNQDRKLPPKSTSQQITDKELIFNMETKKLERAFSFHSPIEQQLNLNQGNEDFNKKICVNSQEISCIDNENGSFQDQCDQFTNPLSSIKRANLFDIVSVQESNSKAQNKIKPAVSDFKIHLSEIVKEFVGKLQFQNILNLQSNSLYPTKQVLNVKNQNLKLGLKTLIKSNSNRQQILKKKCWNHQIQNIFFLKQNFRSYLEKQAILFQINTLRYTALCIFYYNQVYNLKLKTVQLKYNETYPSQIIQIDPVVDQQKKRLLEEQMNNESKKNQNQDKLANQRAFEKKFNLDFTKLYQKVDESIIQQYQNNNIQQSFLQSPFIMPNQNSQTTFEIFQNKTALNPFQNSLYNQQGFNQVNPNLFNNSITSVNNQTDQIKTKSYNTRSRMN</sequence>
<dbReference type="AlphaFoldDB" id="A0A8S1MT55"/>
<evidence type="ECO:0000313" key="2">
    <source>
        <dbReference type="Proteomes" id="UP000692954"/>
    </source>
</evidence>
<dbReference type="Proteomes" id="UP000692954">
    <property type="component" value="Unassembled WGS sequence"/>
</dbReference>
<keyword evidence="2" id="KW-1185">Reference proteome</keyword>
<proteinExistence type="predicted"/>